<dbReference type="EMBL" id="CP043046">
    <property type="protein sequence ID" value="QEI09133.1"/>
    <property type="molecule type" value="Genomic_DNA"/>
</dbReference>
<dbReference type="OrthoDB" id="8604580at2"/>
<gene>
    <name evidence="3" type="ORF">FXN63_05545</name>
</gene>
<keyword evidence="2" id="KW-0812">Transmembrane</keyword>
<organism evidence="3 4">
    <name type="scientific">Pigmentiphaga aceris</name>
    <dbReference type="NCBI Taxonomy" id="1940612"/>
    <lineage>
        <taxon>Bacteria</taxon>
        <taxon>Pseudomonadati</taxon>
        <taxon>Pseudomonadota</taxon>
        <taxon>Betaproteobacteria</taxon>
        <taxon>Burkholderiales</taxon>
        <taxon>Alcaligenaceae</taxon>
        <taxon>Pigmentiphaga</taxon>
    </lineage>
</organism>
<dbReference type="InterPro" id="IPR008621">
    <property type="entry name" value="Cbb3-typ_cyt_oxidase_comp"/>
</dbReference>
<sequence>MDLNTLRSTVTVLAFACFIGIFLWAWSGRNRASFDEAGRLPFADDTRPAPDAGNVPNLRNSNHV</sequence>
<evidence type="ECO:0000313" key="4">
    <source>
        <dbReference type="Proteomes" id="UP000325161"/>
    </source>
</evidence>
<protein>
    <submittedName>
        <fullName evidence="3">Cbb3-type cytochrome c oxidase subunit 3</fullName>
    </submittedName>
</protein>
<accession>A0A5C0B613</accession>
<dbReference type="KEGG" id="pacr:FXN63_05545"/>
<dbReference type="CDD" id="cd01324">
    <property type="entry name" value="cbb3_Oxidase_CcoQ"/>
    <property type="match status" value="1"/>
</dbReference>
<proteinExistence type="predicted"/>
<dbReference type="Proteomes" id="UP000325161">
    <property type="component" value="Chromosome"/>
</dbReference>
<name>A0A5C0B613_9BURK</name>
<dbReference type="AlphaFoldDB" id="A0A5C0B613"/>
<evidence type="ECO:0000256" key="1">
    <source>
        <dbReference type="SAM" id="MobiDB-lite"/>
    </source>
</evidence>
<keyword evidence="4" id="KW-1185">Reference proteome</keyword>
<reference evidence="3 4" key="1">
    <citation type="submission" date="2019-08" db="EMBL/GenBank/DDBJ databases">
        <title>Amphibian skin-associated Pigmentiphaga: genome sequence and occurrence across geography and hosts.</title>
        <authorList>
            <person name="Bletz M.C."/>
            <person name="Bunk B."/>
            <person name="Sproeer C."/>
            <person name="Biwer P."/>
            <person name="Reiter S."/>
            <person name="Rabemananjara F.C.E."/>
            <person name="Schulz S."/>
            <person name="Overmann J."/>
            <person name="Vences M."/>
        </authorList>
    </citation>
    <scope>NUCLEOTIDE SEQUENCE [LARGE SCALE GENOMIC DNA]</scope>
    <source>
        <strain evidence="3 4">Mada1488</strain>
    </source>
</reference>
<feature type="region of interest" description="Disordered" evidence="1">
    <location>
        <begin position="41"/>
        <end position="64"/>
    </location>
</feature>
<feature type="transmembrane region" description="Helical" evidence="2">
    <location>
        <begin position="6"/>
        <end position="26"/>
    </location>
</feature>
<keyword evidence="2" id="KW-0472">Membrane</keyword>
<evidence type="ECO:0000313" key="3">
    <source>
        <dbReference type="EMBL" id="QEI09133.1"/>
    </source>
</evidence>
<dbReference type="Pfam" id="PF05545">
    <property type="entry name" value="FixQ"/>
    <property type="match status" value="1"/>
</dbReference>
<keyword evidence="2" id="KW-1133">Transmembrane helix</keyword>
<evidence type="ECO:0000256" key="2">
    <source>
        <dbReference type="SAM" id="Phobius"/>
    </source>
</evidence>